<organism evidence="7 8">
    <name type="scientific">Zalerion maritima</name>
    <dbReference type="NCBI Taxonomy" id="339359"/>
    <lineage>
        <taxon>Eukaryota</taxon>
        <taxon>Fungi</taxon>
        <taxon>Dikarya</taxon>
        <taxon>Ascomycota</taxon>
        <taxon>Pezizomycotina</taxon>
        <taxon>Sordariomycetes</taxon>
        <taxon>Lulworthiomycetidae</taxon>
        <taxon>Lulworthiales</taxon>
        <taxon>Lulworthiaceae</taxon>
        <taxon>Zalerion</taxon>
    </lineage>
</organism>
<dbReference type="PROSITE" id="PS00678">
    <property type="entry name" value="WD_REPEATS_1"/>
    <property type="match status" value="3"/>
</dbReference>
<evidence type="ECO:0000256" key="4">
    <source>
        <dbReference type="ARBA" id="ARBA00023204"/>
    </source>
</evidence>
<dbReference type="GO" id="GO:0000109">
    <property type="term" value="C:nucleotide-excision repair complex"/>
    <property type="evidence" value="ECO:0007669"/>
    <property type="project" value="TreeGrafter"/>
</dbReference>
<sequence>MNRLLLSRETGYPGPGPCANILARLHLYQLLRSFSPAAHISFDGGESGTLVADGAEARPNVRSTTWAHQSGASCLALERFDGRVLISGGTDASIKIWDLEQKGNPHDGHVYTPAGVIRRAPKEGRNLSGGHKFGVTKLSFYPFDSQAFLSSSHDGCLKLWATERAELGKSLELGGRIFTHAISPVAGHLLVACGTVLPAVRLVDLRAGAAVHALPAPGAGPMVSMAWSPRWDHVLLSGSGDGVVRVWDVRRAGGPLGVLDMDDGAGMNGDDSVLGSSVEGSGPLKKAHTGPVNGISWTDDGSLIITAGQDGKIRVWDADTGANTFAAFGPLVRNGGQLGSQASMFVTPTGVTPSGRDILYWGNDGEIIAFDLREGTVLSRLRGTGPSVSSVSAPASSSRGSSGAGPSERQQRATAQTTTTPAASRSRRSVRNRLTGLVWRGAGGYGQSSGTVPGGRTAAGGMYSSHLDGQIRMWMPEMPGNDEDEEGEEEMQGDAETRKRKRKVLDDAYRSLMGTSITFSGQTASG</sequence>
<reference evidence="7" key="1">
    <citation type="submission" date="2022-07" db="EMBL/GenBank/DDBJ databases">
        <title>Draft genome sequence of Zalerion maritima ATCC 34329, a (micro)plastics degrading marine fungus.</title>
        <authorList>
            <person name="Paco A."/>
            <person name="Goncalves M.F.M."/>
            <person name="Rocha-Santos T.A.P."/>
            <person name="Alves A."/>
        </authorList>
    </citation>
    <scope>NUCLEOTIDE SEQUENCE</scope>
    <source>
        <strain evidence="7">ATCC 34329</strain>
    </source>
</reference>
<proteinExistence type="predicted"/>
<feature type="region of interest" description="Disordered" evidence="6">
    <location>
        <begin position="382"/>
        <end position="432"/>
    </location>
</feature>
<dbReference type="InterPro" id="IPR020472">
    <property type="entry name" value="WD40_PAC1"/>
</dbReference>
<keyword evidence="2" id="KW-0677">Repeat</keyword>
<dbReference type="InterPro" id="IPR019775">
    <property type="entry name" value="WD40_repeat_CS"/>
</dbReference>
<dbReference type="PROSITE" id="PS50082">
    <property type="entry name" value="WD_REPEATS_2"/>
    <property type="match status" value="4"/>
</dbReference>
<dbReference type="PRINTS" id="PR00320">
    <property type="entry name" value="GPROTEINBRPT"/>
</dbReference>
<dbReference type="PANTHER" id="PTHR46202">
    <property type="entry name" value="DNA EXCISION REPAIR PROTEIN ERCC-8"/>
    <property type="match status" value="1"/>
</dbReference>
<dbReference type="GO" id="GO:0031464">
    <property type="term" value="C:Cul4A-RING E3 ubiquitin ligase complex"/>
    <property type="evidence" value="ECO:0007669"/>
    <property type="project" value="TreeGrafter"/>
</dbReference>
<keyword evidence="8" id="KW-1185">Reference proteome</keyword>
<dbReference type="GO" id="GO:0006283">
    <property type="term" value="P:transcription-coupled nucleotide-excision repair"/>
    <property type="evidence" value="ECO:0007669"/>
    <property type="project" value="InterPro"/>
</dbReference>
<dbReference type="SUPFAM" id="SSF50978">
    <property type="entry name" value="WD40 repeat-like"/>
    <property type="match status" value="1"/>
</dbReference>
<dbReference type="InterPro" id="IPR042238">
    <property type="entry name" value="Rad28/ERCC8/Ckn1/ATCSA-1"/>
</dbReference>
<feature type="repeat" description="WD" evidence="5">
    <location>
        <begin position="285"/>
        <end position="326"/>
    </location>
</feature>
<accession>A0AAD5RRR7</accession>
<evidence type="ECO:0000313" key="8">
    <source>
        <dbReference type="Proteomes" id="UP001201980"/>
    </source>
</evidence>
<comment type="caution">
    <text evidence="7">The sequence shown here is derived from an EMBL/GenBank/DDBJ whole genome shotgun (WGS) entry which is preliminary data.</text>
</comment>
<keyword evidence="3" id="KW-0227">DNA damage</keyword>
<evidence type="ECO:0000256" key="5">
    <source>
        <dbReference type="PROSITE-ProRule" id="PRU00221"/>
    </source>
</evidence>
<name>A0AAD5RRR7_9PEZI</name>
<dbReference type="Gene3D" id="2.130.10.10">
    <property type="entry name" value="YVTN repeat-like/Quinoprotein amine dehydrogenase"/>
    <property type="match status" value="1"/>
</dbReference>
<evidence type="ECO:0000256" key="1">
    <source>
        <dbReference type="ARBA" id="ARBA00022574"/>
    </source>
</evidence>
<dbReference type="SMART" id="SM00320">
    <property type="entry name" value="WD40"/>
    <property type="match status" value="5"/>
</dbReference>
<dbReference type="GO" id="GO:0000209">
    <property type="term" value="P:protein polyubiquitination"/>
    <property type="evidence" value="ECO:0007669"/>
    <property type="project" value="TreeGrafter"/>
</dbReference>
<evidence type="ECO:0000256" key="6">
    <source>
        <dbReference type="SAM" id="MobiDB-lite"/>
    </source>
</evidence>
<dbReference type="InterPro" id="IPR001680">
    <property type="entry name" value="WD40_rpt"/>
</dbReference>
<dbReference type="AlphaFoldDB" id="A0AAD5RRR7"/>
<feature type="repeat" description="WD" evidence="5">
    <location>
        <begin position="65"/>
        <end position="100"/>
    </location>
</feature>
<dbReference type="Proteomes" id="UP001201980">
    <property type="component" value="Unassembled WGS sequence"/>
</dbReference>
<dbReference type="PANTHER" id="PTHR46202:SF1">
    <property type="entry name" value="DNA EXCISION REPAIR PROTEIN ERCC-8"/>
    <property type="match status" value="1"/>
</dbReference>
<keyword evidence="1 5" id="KW-0853">WD repeat</keyword>
<keyword evidence="4" id="KW-0234">DNA repair</keyword>
<feature type="compositionally biased region" description="Low complexity" evidence="6">
    <location>
        <begin position="385"/>
        <end position="424"/>
    </location>
</feature>
<feature type="compositionally biased region" description="Acidic residues" evidence="6">
    <location>
        <begin position="480"/>
        <end position="493"/>
    </location>
</feature>
<evidence type="ECO:0000313" key="7">
    <source>
        <dbReference type="EMBL" id="KAJ2901757.1"/>
    </source>
</evidence>
<dbReference type="EMBL" id="JAKWBI020000139">
    <property type="protein sequence ID" value="KAJ2901757.1"/>
    <property type="molecule type" value="Genomic_DNA"/>
</dbReference>
<dbReference type="Pfam" id="PF00400">
    <property type="entry name" value="WD40"/>
    <property type="match status" value="4"/>
</dbReference>
<feature type="repeat" description="WD" evidence="5">
    <location>
        <begin position="224"/>
        <end position="250"/>
    </location>
</feature>
<dbReference type="InterPro" id="IPR036322">
    <property type="entry name" value="WD40_repeat_dom_sf"/>
</dbReference>
<protein>
    <recommendedName>
        <fullName evidence="9">DNA excision repair protein ERCC-8</fullName>
    </recommendedName>
</protein>
<feature type="region of interest" description="Disordered" evidence="6">
    <location>
        <begin position="480"/>
        <end position="502"/>
    </location>
</feature>
<dbReference type="PROSITE" id="PS50294">
    <property type="entry name" value="WD_REPEATS_REGION"/>
    <property type="match status" value="2"/>
</dbReference>
<dbReference type="InterPro" id="IPR015943">
    <property type="entry name" value="WD40/YVTN_repeat-like_dom_sf"/>
</dbReference>
<evidence type="ECO:0000256" key="3">
    <source>
        <dbReference type="ARBA" id="ARBA00022763"/>
    </source>
</evidence>
<evidence type="ECO:0000256" key="2">
    <source>
        <dbReference type="ARBA" id="ARBA00022737"/>
    </source>
</evidence>
<evidence type="ECO:0008006" key="9">
    <source>
        <dbReference type="Google" id="ProtNLM"/>
    </source>
</evidence>
<dbReference type="GO" id="GO:0043161">
    <property type="term" value="P:proteasome-mediated ubiquitin-dependent protein catabolic process"/>
    <property type="evidence" value="ECO:0007669"/>
    <property type="project" value="TreeGrafter"/>
</dbReference>
<gene>
    <name evidence="7" type="ORF">MKZ38_001429</name>
</gene>
<feature type="repeat" description="WD" evidence="5">
    <location>
        <begin position="128"/>
        <end position="170"/>
    </location>
</feature>